<organism evidence="3 4">
    <name type="scientific">Corynebacterium mastitidis</name>
    <dbReference type="NCBI Taxonomy" id="161890"/>
    <lineage>
        <taxon>Bacteria</taxon>
        <taxon>Bacillati</taxon>
        <taxon>Actinomycetota</taxon>
        <taxon>Actinomycetes</taxon>
        <taxon>Mycobacteriales</taxon>
        <taxon>Corynebacteriaceae</taxon>
        <taxon>Corynebacterium</taxon>
    </lineage>
</organism>
<accession>A0ABU8NUY7</accession>
<dbReference type="Gene3D" id="3.40.50.1400">
    <property type="match status" value="2"/>
</dbReference>
<evidence type="ECO:0000313" key="3">
    <source>
        <dbReference type="EMBL" id="MEJ4098806.1"/>
    </source>
</evidence>
<dbReference type="PANTHER" id="PTHR33542:SF5">
    <property type="entry name" value="FERROCHELATASE CHE1"/>
    <property type="match status" value="1"/>
</dbReference>
<dbReference type="EMBL" id="JBAHVJ010000001">
    <property type="protein sequence ID" value="MEJ4098806.1"/>
    <property type="molecule type" value="Genomic_DNA"/>
</dbReference>
<evidence type="ECO:0000256" key="2">
    <source>
        <dbReference type="ARBA" id="ARBA00023239"/>
    </source>
</evidence>
<dbReference type="Pfam" id="PF01903">
    <property type="entry name" value="CbiX"/>
    <property type="match status" value="1"/>
</dbReference>
<keyword evidence="2" id="KW-0456">Lyase</keyword>
<keyword evidence="4" id="KW-1185">Reference proteome</keyword>
<evidence type="ECO:0000256" key="1">
    <source>
        <dbReference type="ARBA" id="ARBA00022723"/>
    </source>
</evidence>
<dbReference type="InterPro" id="IPR002762">
    <property type="entry name" value="CbiX-like"/>
</dbReference>
<dbReference type="SUPFAM" id="SSF53800">
    <property type="entry name" value="Chelatase"/>
    <property type="match status" value="1"/>
</dbReference>
<dbReference type="CDD" id="cd03416">
    <property type="entry name" value="CbiX_SirB_N"/>
    <property type="match status" value="1"/>
</dbReference>
<gene>
    <name evidence="3" type="ORF">V5S96_00270</name>
</gene>
<name>A0ABU8NUY7_9CORY</name>
<dbReference type="RefSeq" id="WP_337889547.1">
    <property type="nucleotide sequence ID" value="NZ_JBAHVI010000002.1"/>
</dbReference>
<keyword evidence="1" id="KW-0479">Metal-binding</keyword>
<proteinExistence type="predicted"/>
<dbReference type="Proteomes" id="UP001359781">
    <property type="component" value="Unassembled WGS sequence"/>
</dbReference>
<reference evidence="3 4" key="1">
    <citation type="submission" date="2024-02" db="EMBL/GenBank/DDBJ databases">
        <title>Whole genome sequencing and characterization of Corynebacterium isolated from the ocular surface of dry eye disease sufferers.</title>
        <authorList>
            <person name="Naqvi M."/>
        </authorList>
    </citation>
    <scope>NUCLEOTIDE SEQUENCE [LARGE SCALE GENOMIC DNA]</scope>
    <source>
        <strain evidence="3 4">PCRF</strain>
    </source>
</reference>
<protein>
    <submittedName>
        <fullName evidence="3">CbiX/SirB N-terminal domain-containing protein</fullName>
    </submittedName>
</protein>
<dbReference type="InterPro" id="IPR050963">
    <property type="entry name" value="Sirohydro_Cobaltochel/CbiX"/>
</dbReference>
<comment type="caution">
    <text evidence="3">The sequence shown here is derived from an EMBL/GenBank/DDBJ whole genome shotgun (WGS) entry which is preliminary data.</text>
</comment>
<evidence type="ECO:0000313" key="4">
    <source>
        <dbReference type="Proteomes" id="UP001359781"/>
    </source>
</evidence>
<sequence>MTLITLAHGSRHPDAARTVEELTAAAGALLGVPARAAYLDLAEPDLPAAAQQAPRAVVVPLLFTRAYHARHDVPAAARAARESGARLAVAEPLGLGPDVEEVVVRAVGADAEPGAHLVFYSVGSSRPGANAEVAALCARVARRAGRGHSVVFATGKGRGVGVAGLDEAARRHRRLHLVPLFVAPGLLLDRALDALPTIAARRGAVVGASAPLGERLAPLVTARYRAAQEAGVRERRAA</sequence>
<dbReference type="PANTHER" id="PTHR33542">
    <property type="entry name" value="SIROHYDROCHLORIN FERROCHELATASE, CHLOROPLASTIC"/>
    <property type="match status" value="1"/>
</dbReference>